<proteinExistence type="predicted"/>
<evidence type="ECO:0000256" key="1">
    <source>
        <dbReference type="ARBA" id="ARBA00023015"/>
    </source>
</evidence>
<gene>
    <name evidence="6" type="ORF">HMF7854_07330</name>
</gene>
<dbReference type="InterPro" id="IPR009057">
    <property type="entry name" value="Homeodomain-like_sf"/>
</dbReference>
<feature type="domain" description="HTH tetR-type" evidence="5">
    <location>
        <begin position="20"/>
        <end position="80"/>
    </location>
</feature>
<keyword evidence="7" id="KW-1185">Reference proteome</keyword>
<comment type="caution">
    <text evidence="6">The sequence shown here is derived from an EMBL/GenBank/DDBJ whole genome shotgun (WGS) entry which is preliminary data.</text>
</comment>
<dbReference type="GO" id="GO:0003700">
    <property type="term" value="F:DNA-binding transcription factor activity"/>
    <property type="evidence" value="ECO:0007669"/>
    <property type="project" value="TreeGrafter"/>
</dbReference>
<dbReference type="GO" id="GO:0000976">
    <property type="term" value="F:transcription cis-regulatory region binding"/>
    <property type="evidence" value="ECO:0007669"/>
    <property type="project" value="TreeGrafter"/>
</dbReference>
<dbReference type="SUPFAM" id="SSF46689">
    <property type="entry name" value="Homeodomain-like"/>
    <property type="match status" value="1"/>
</dbReference>
<dbReference type="InterPro" id="IPR050109">
    <property type="entry name" value="HTH-type_TetR-like_transc_reg"/>
</dbReference>
<dbReference type="Gene3D" id="1.10.357.10">
    <property type="entry name" value="Tetracycline Repressor, domain 2"/>
    <property type="match status" value="1"/>
</dbReference>
<dbReference type="OrthoDB" id="9808189at2"/>
<evidence type="ECO:0000256" key="4">
    <source>
        <dbReference type="PROSITE-ProRule" id="PRU00335"/>
    </source>
</evidence>
<keyword evidence="2 4" id="KW-0238">DNA-binding</keyword>
<evidence type="ECO:0000256" key="2">
    <source>
        <dbReference type="ARBA" id="ARBA00023125"/>
    </source>
</evidence>
<organism evidence="6 7">
    <name type="scientific">Sphingomonas ginkgonis</name>
    <dbReference type="NCBI Taxonomy" id="2315330"/>
    <lineage>
        <taxon>Bacteria</taxon>
        <taxon>Pseudomonadati</taxon>
        <taxon>Pseudomonadota</taxon>
        <taxon>Alphaproteobacteria</taxon>
        <taxon>Sphingomonadales</taxon>
        <taxon>Sphingomonadaceae</taxon>
        <taxon>Sphingomonas</taxon>
    </lineage>
</organism>
<evidence type="ECO:0000313" key="6">
    <source>
        <dbReference type="EMBL" id="RST30663.1"/>
    </source>
</evidence>
<reference evidence="6 7" key="1">
    <citation type="submission" date="2018-12" db="EMBL/GenBank/DDBJ databases">
        <title>Sphingomonas sp. HMF7854 Genome sequencing and assembly.</title>
        <authorList>
            <person name="Cha I."/>
            <person name="Kang H."/>
            <person name="Kim H."/>
            <person name="Kang J."/>
            <person name="Joh K."/>
        </authorList>
    </citation>
    <scope>NUCLEOTIDE SEQUENCE [LARGE SCALE GENOMIC DNA]</scope>
    <source>
        <strain evidence="6 7">HMF7854</strain>
    </source>
</reference>
<dbReference type="EMBL" id="RWJF01000001">
    <property type="protein sequence ID" value="RST30663.1"/>
    <property type="molecule type" value="Genomic_DNA"/>
</dbReference>
<dbReference type="AlphaFoldDB" id="A0A3R9WNP8"/>
<keyword evidence="1" id="KW-0805">Transcription regulation</keyword>
<sequence length="218" mass="23910">MNVKVDLAAPSREPLQGRSRASFERMVDAAAKLLVERGNDEFTLADVSRAGKVSIGSIYCRFDSKDDLIRAVQVRALADIDSDQASGIAQAVSEAGSLVDLVGRLVESIAEVLRKHSAILRPFMLRATTDAIVAGVGKKSYAVTEQQFHEALLARRDEIRHPDPERAINSLFRIVYAAVARYLGFGSSTDAAWEGDWRVLKEDLAAMSSAFLRHPPRD</sequence>
<name>A0A3R9WNP8_9SPHN</name>
<dbReference type="PROSITE" id="PS50977">
    <property type="entry name" value="HTH_TETR_2"/>
    <property type="match status" value="1"/>
</dbReference>
<accession>A0A3R9WNP8</accession>
<feature type="DNA-binding region" description="H-T-H motif" evidence="4">
    <location>
        <begin position="43"/>
        <end position="62"/>
    </location>
</feature>
<dbReference type="InterPro" id="IPR001647">
    <property type="entry name" value="HTH_TetR"/>
</dbReference>
<evidence type="ECO:0000313" key="7">
    <source>
        <dbReference type="Proteomes" id="UP000274661"/>
    </source>
</evidence>
<dbReference type="Proteomes" id="UP000274661">
    <property type="component" value="Unassembled WGS sequence"/>
</dbReference>
<protein>
    <submittedName>
        <fullName evidence="6">TetR/AcrR family transcriptional regulator</fullName>
    </submittedName>
</protein>
<keyword evidence="3" id="KW-0804">Transcription</keyword>
<dbReference type="Pfam" id="PF00440">
    <property type="entry name" value="TetR_N"/>
    <property type="match status" value="1"/>
</dbReference>
<dbReference type="PRINTS" id="PR00455">
    <property type="entry name" value="HTHTETR"/>
</dbReference>
<dbReference type="PANTHER" id="PTHR30055:SF234">
    <property type="entry name" value="HTH-TYPE TRANSCRIPTIONAL REGULATOR BETI"/>
    <property type="match status" value="1"/>
</dbReference>
<dbReference type="PANTHER" id="PTHR30055">
    <property type="entry name" value="HTH-TYPE TRANSCRIPTIONAL REGULATOR RUTR"/>
    <property type="match status" value="1"/>
</dbReference>
<evidence type="ECO:0000256" key="3">
    <source>
        <dbReference type="ARBA" id="ARBA00023163"/>
    </source>
</evidence>
<evidence type="ECO:0000259" key="5">
    <source>
        <dbReference type="PROSITE" id="PS50977"/>
    </source>
</evidence>